<feature type="region of interest" description="Disordered" evidence="1">
    <location>
        <begin position="1"/>
        <end position="22"/>
    </location>
</feature>
<dbReference type="AlphaFoldDB" id="A0A2P6QGS8"/>
<dbReference type="EMBL" id="PDCK01000043">
    <property type="protein sequence ID" value="PRQ33382.1"/>
    <property type="molecule type" value="Genomic_DNA"/>
</dbReference>
<dbReference type="GO" id="GO:0005634">
    <property type="term" value="C:nucleus"/>
    <property type="evidence" value="ECO:0007669"/>
    <property type="project" value="EnsemblPlants"/>
</dbReference>
<evidence type="ECO:0000313" key="2">
    <source>
        <dbReference type="EMBL" id="PRQ33382.1"/>
    </source>
</evidence>
<proteinExistence type="predicted"/>
<dbReference type="Gramene" id="PRQ33382">
    <property type="protein sequence ID" value="PRQ33382"/>
    <property type="gene ID" value="RchiOBHm_Chr5g0056961"/>
</dbReference>
<evidence type="ECO:0000256" key="1">
    <source>
        <dbReference type="SAM" id="MobiDB-lite"/>
    </source>
</evidence>
<dbReference type="PANTHER" id="PTHR37212">
    <property type="entry name" value="ACTIN PROTEIN 2/3 COMPLEX SUBUNIT-LIKE PROTEIN"/>
    <property type="match status" value="1"/>
</dbReference>
<protein>
    <recommendedName>
        <fullName evidence="4">Coiled-coil SMC6 And NSE5 INteracting (CANIN) domain-containing protein</fullName>
    </recommendedName>
</protein>
<dbReference type="OrthoDB" id="674980at2759"/>
<dbReference type="OMA" id="CITAITR"/>
<dbReference type="PANTHER" id="PTHR37212:SF2">
    <property type="entry name" value="ACTIN PROTEIN 2_3 COMPLEX SUBUNIT-LIKE PROTEIN"/>
    <property type="match status" value="1"/>
</dbReference>
<name>A0A2P6QGS8_ROSCH</name>
<comment type="caution">
    <text evidence="2">The sequence shown here is derived from an EMBL/GenBank/DDBJ whole genome shotgun (WGS) entry which is preliminary data.</text>
</comment>
<dbReference type="STRING" id="74649.A0A2P6QGS8"/>
<organism evidence="2 3">
    <name type="scientific">Rosa chinensis</name>
    <name type="common">China rose</name>
    <dbReference type="NCBI Taxonomy" id="74649"/>
    <lineage>
        <taxon>Eukaryota</taxon>
        <taxon>Viridiplantae</taxon>
        <taxon>Streptophyta</taxon>
        <taxon>Embryophyta</taxon>
        <taxon>Tracheophyta</taxon>
        <taxon>Spermatophyta</taxon>
        <taxon>Magnoliopsida</taxon>
        <taxon>eudicotyledons</taxon>
        <taxon>Gunneridae</taxon>
        <taxon>Pentapetalae</taxon>
        <taxon>rosids</taxon>
        <taxon>fabids</taxon>
        <taxon>Rosales</taxon>
        <taxon>Rosaceae</taxon>
        <taxon>Rosoideae</taxon>
        <taxon>Rosoideae incertae sedis</taxon>
        <taxon>Rosa</taxon>
    </lineage>
</organism>
<feature type="region of interest" description="Disordered" evidence="1">
    <location>
        <begin position="49"/>
        <end position="72"/>
    </location>
</feature>
<sequence>MMDFDSLLDFESDEPVLNPPPKKRKKVIGLDDLLTDFYKEEGKLVEKAKARKAKAKARRNNDSDEEDEHREASLSQLVDTCENQIIEIGGKEDSFLWGICVFGDQRTPPPLAFPELKSCTVLQSFMKNKLNSEFEICTDNGDTLLEGLLVNGWLSKVVLARGHVEKSVAMWTFNLMAYSSNEELRTSACDFWCAILSSKNEVDLLHVKIDWFPSYSELKLALENYGFLFNSSNMEYVDSSSGHQGPAQNIRAWIKYATTSCQVRSKTAIYLTSEAEELMEVIIYLFLDRQLQGLFVLLHECLQAAISYFTDNEWESSCEKIAKSLARRIPKDVNCLRIVECISGANSRSKLFRSVVAYQILHGCFDYKAQDEVEILNLLVSINVKDKNCDFFKVYVYLVLTENWLLSNQLSEDKQVLNEMWRLYLRNCSCLIASTDLRSFASKVRNKAAYLLQGTITQ</sequence>
<evidence type="ECO:0008006" key="4">
    <source>
        <dbReference type="Google" id="ProtNLM"/>
    </source>
</evidence>
<dbReference type="Proteomes" id="UP000238479">
    <property type="component" value="Chromosome 5"/>
</dbReference>
<gene>
    <name evidence="2" type="ORF">RchiOBHm_Chr5g0056961</name>
</gene>
<feature type="compositionally biased region" description="Acidic residues" evidence="1">
    <location>
        <begin position="1"/>
        <end position="14"/>
    </location>
</feature>
<evidence type="ECO:0000313" key="3">
    <source>
        <dbReference type="Proteomes" id="UP000238479"/>
    </source>
</evidence>
<reference evidence="2 3" key="1">
    <citation type="journal article" date="2018" name="Nat. Genet.">
        <title>The Rosa genome provides new insights in the design of modern roses.</title>
        <authorList>
            <person name="Bendahmane M."/>
        </authorList>
    </citation>
    <scope>NUCLEOTIDE SEQUENCE [LARGE SCALE GENOMIC DNA]</scope>
    <source>
        <strain evidence="3">cv. Old Blush</strain>
    </source>
</reference>
<accession>A0A2P6QGS8</accession>
<dbReference type="GO" id="GO:0006281">
    <property type="term" value="P:DNA repair"/>
    <property type="evidence" value="ECO:0007669"/>
    <property type="project" value="EnsemblPlants"/>
</dbReference>
<feature type="compositionally biased region" description="Basic residues" evidence="1">
    <location>
        <begin position="49"/>
        <end position="58"/>
    </location>
</feature>
<keyword evidence="3" id="KW-1185">Reference proteome</keyword>